<feature type="transmembrane region" description="Helical" evidence="1">
    <location>
        <begin position="47"/>
        <end position="65"/>
    </location>
</feature>
<evidence type="ECO:0000256" key="1">
    <source>
        <dbReference type="SAM" id="Phobius"/>
    </source>
</evidence>
<sequence length="138" mass="14955">MLLCPVLGRLTVWTWLCLPLLFLGSAAGVAALLELLLHPIGDAHRDLALSTPLLLGFSAGLALLSSGHVRWAPRWQLLLRGGYPMLMLGCALARDRIELPLPAALLIGLPAAVLLGLVLIRYRPTNDRTRCPAPAERR</sequence>
<dbReference type="AlphaFoldDB" id="A0A929BCZ0"/>
<keyword evidence="1" id="KW-0812">Transmembrane</keyword>
<organism evidence="2 3">
    <name type="scientific">Saccharopolyspora montiporae</name>
    <dbReference type="NCBI Taxonomy" id="2781240"/>
    <lineage>
        <taxon>Bacteria</taxon>
        <taxon>Bacillati</taxon>
        <taxon>Actinomycetota</taxon>
        <taxon>Actinomycetes</taxon>
        <taxon>Pseudonocardiales</taxon>
        <taxon>Pseudonocardiaceae</taxon>
        <taxon>Saccharopolyspora</taxon>
    </lineage>
</organism>
<comment type="caution">
    <text evidence="2">The sequence shown here is derived from an EMBL/GenBank/DDBJ whole genome shotgun (WGS) entry which is preliminary data.</text>
</comment>
<dbReference type="RefSeq" id="WP_193929211.1">
    <property type="nucleotide sequence ID" value="NZ_JADEYC010000025.1"/>
</dbReference>
<proteinExistence type="predicted"/>
<reference evidence="2" key="1">
    <citation type="submission" date="2020-10" db="EMBL/GenBank/DDBJ databases">
        <title>Diversity and distribution of actinomycetes associated with coral in the coast of Hainan.</title>
        <authorList>
            <person name="Li F."/>
        </authorList>
    </citation>
    <scope>NUCLEOTIDE SEQUENCE</scope>
    <source>
        <strain evidence="2">HNM0983</strain>
    </source>
</reference>
<keyword evidence="1" id="KW-0472">Membrane</keyword>
<name>A0A929BCZ0_9PSEU</name>
<dbReference type="EMBL" id="JADEYC010000025">
    <property type="protein sequence ID" value="MBE9375761.1"/>
    <property type="molecule type" value="Genomic_DNA"/>
</dbReference>
<feature type="transmembrane region" description="Helical" evidence="1">
    <location>
        <begin position="100"/>
        <end position="120"/>
    </location>
</feature>
<dbReference type="Proteomes" id="UP000598360">
    <property type="component" value="Unassembled WGS sequence"/>
</dbReference>
<protein>
    <submittedName>
        <fullName evidence="2">Uncharacterized protein</fullName>
    </submittedName>
</protein>
<accession>A0A929BCZ0</accession>
<gene>
    <name evidence="2" type="ORF">IQ251_15005</name>
</gene>
<evidence type="ECO:0000313" key="2">
    <source>
        <dbReference type="EMBL" id="MBE9375761.1"/>
    </source>
</evidence>
<evidence type="ECO:0000313" key="3">
    <source>
        <dbReference type="Proteomes" id="UP000598360"/>
    </source>
</evidence>
<keyword evidence="1" id="KW-1133">Transmembrane helix</keyword>
<keyword evidence="3" id="KW-1185">Reference proteome</keyword>